<keyword evidence="1" id="KW-0677">Repeat</keyword>
<dbReference type="AlphaFoldDB" id="A0A3B0V5G0"/>
<gene>
    <name evidence="3" type="ORF">MNBD_GAMMA01-206</name>
</gene>
<reference evidence="3" key="1">
    <citation type="submission" date="2018-06" db="EMBL/GenBank/DDBJ databases">
        <authorList>
            <person name="Zhirakovskaya E."/>
        </authorList>
    </citation>
    <scope>NUCLEOTIDE SEQUENCE</scope>
</reference>
<dbReference type="PANTHER" id="PTHR45641">
    <property type="entry name" value="TETRATRICOPEPTIDE REPEAT PROTEIN (AFU_ORTHOLOGUE AFUA_6G03870)"/>
    <property type="match status" value="1"/>
</dbReference>
<feature type="non-terminal residue" evidence="3">
    <location>
        <position position="1"/>
    </location>
</feature>
<dbReference type="PROSITE" id="PS50005">
    <property type="entry name" value="TPR"/>
    <property type="match status" value="4"/>
</dbReference>
<keyword evidence="2" id="KW-0802">TPR repeat</keyword>
<accession>A0A3B0V5G0</accession>
<organism evidence="3">
    <name type="scientific">hydrothermal vent metagenome</name>
    <dbReference type="NCBI Taxonomy" id="652676"/>
    <lineage>
        <taxon>unclassified sequences</taxon>
        <taxon>metagenomes</taxon>
        <taxon>ecological metagenomes</taxon>
    </lineage>
</organism>
<evidence type="ECO:0000256" key="2">
    <source>
        <dbReference type="ARBA" id="ARBA00022803"/>
    </source>
</evidence>
<protein>
    <submittedName>
        <fullName evidence="3">Uncharacterized protein</fullName>
    </submittedName>
</protein>
<dbReference type="Gene3D" id="1.25.40.10">
    <property type="entry name" value="Tetratricopeptide repeat domain"/>
    <property type="match status" value="3"/>
</dbReference>
<dbReference type="Pfam" id="PF13424">
    <property type="entry name" value="TPR_12"/>
    <property type="match status" value="4"/>
</dbReference>
<dbReference type="SMART" id="SM00671">
    <property type="entry name" value="SEL1"/>
    <property type="match status" value="5"/>
</dbReference>
<evidence type="ECO:0000313" key="3">
    <source>
        <dbReference type="EMBL" id="VAW34012.1"/>
    </source>
</evidence>
<dbReference type="SUPFAM" id="SSF48452">
    <property type="entry name" value="TPR-like"/>
    <property type="match status" value="2"/>
</dbReference>
<dbReference type="Pfam" id="PF13181">
    <property type="entry name" value="TPR_8"/>
    <property type="match status" value="1"/>
</dbReference>
<sequence>EKSLLTKQSKLDANDDEIISGITQLGLIHRRLKNNDLAEEYLNKAIKLHESKDNPNLSQLAYTHNHLGNLYWQDDNIEASIKHHNKALELRKKTGDKKLLADSYNNLGAIYKKSKQWDLSKQNLDKALKLYREVYDENHPYIAFALNNVANVEEQRFNWSTAEDLYKSTYLKLSALYGKSHQNTLIAQINLSGFYTRRMRYQESNELRKKAIEIYLEKGDHEQVAKQYNRMAGNFNYLGDFEQARQYHSQALLALKGVKIKDIFLKAKLNINYADLLIEQGEVELAKNILKHSLIKLESHPNKKYLYRLVAVNLLANIYFNEQQFSKASELYQKVIQLSDVKSKTNQKEVIKANVGLAKIQIQTKQYSGADSNFQKALSLAHINYGDKDKLIAKVLFEMGQMQLSQNKISKAKEYFQQALTMQKIVLPAKHKDLIKTQKTLSQL</sequence>
<dbReference type="InterPro" id="IPR019734">
    <property type="entry name" value="TPR_rpt"/>
</dbReference>
<dbReference type="InterPro" id="IPR006597">
    <property type="entry name" value="Sel1-like"/>
</dbReference>
<dbReference type="InterPro" id="IPR011990">
    <property type="entry name" value="TPR-like_helical_dom_sf"/>
</dbReference>
<dbReference type="EMBL" id="UOEW01000052">
    <property type="protein sequence ID" value="VAW34012.1"/>
    <property type="molecule type" value="Genomic_DNA"/>
</dbReference>
<dbReference type="PANTHER" id="PTHR45641:SF19">
    <property type="entry name" value="NEPHROCYSTIN-3"/>
    <property type="match status" value="1"/>
</dbReference>
<evidence type="ECO:0000256" key="1">
    <source>
        <dbReference type="ARBA" id="ARBA00022737"/>
    </source>
</evidence>
<dbReference type="SMART" id="SM00028">
    <property type="entry name" value="TPR"/>
    <property type="match status" value="7"/>
</dbReference>
<proteinExistence type="predicted"/>
<name>A0A3B0V5G0_9ZZZZ</name>